<dbReference type="InterPro" id="IPR035547">
    <property type="entry name" value="Phospholipase_B"/>
</dbReference>
<evidence type="ECO:0000256" key="33">
    <source>
        <dbReference type="ARBA" id="ARBA00048454"/>
    </source>
</evidence>
<comment type="catalytic activity">
    <reaction evidence="41">
        <text>1,3-di-(9Z-octadecenoyl)-glycerol + H2O = 1-(9Z-octadecenoyl)-glycerol + (9Z)-octadecenoate + H(+)</text>
        <dbReference type="Rhea" id="RHEA:39939"/>
        <dbReference type="ChEBI" id="CHEBI:15377"/>
        <dbReference type="ChEBI" id="CHEBI:15378"/>
        <dbReference type="ChEBI" id="CHEBI:30823"/>
        <dbReference type="ChEBI" id="CHEBI:75342"/>
        <dbReference type="ChEBI" id="CHEBI:75735"/>
    </reaction>
    <physiologicalReaction direction="left-to-right" evidence="41">
        <dbReference type="Rhea" id="RHEA:39940"/>
    </physiologicalReaction>
</comment>
<evidence type="ECO:0000256" key="24">
    <source>
        <dbReference type="ARBA" id="ARBA00047459"/>
    </source>
</evidence>
<comment type="catalytic activity">
    <reaction evidence="14">
        <text>1-hexadecanoyl-2-(9Z,12Z-octadecadienoyl)-sn-glycero-3-phosphocholine + H2O = (9Z,12Z)-octadecadienoate + 1-hexadecanoyl-sn-glycero-3-phosphocholine + H(+)</text>
        <dbReference type="Rhea" id="RHEA:40811"/>
        <dbReference type="ChEBI" id="CHEBI:15377"/>
        <dbReference type="ChEBI" id="CHEBI:15378"/>
        <dbReference type="ChEBI" id="CHEBI:30245"/>
        <dbReference type="ChEBI" id="CHEBI:72998"/>
        <dbReference type="ChEBI" id="CHEBI:73002"/>
    </reaction>
    <physiologicalReaction direction="left-to-right" evidence="14">
        <dbReference type="Rhea" id="RHEA:40812"/>
    </physiologicalReaction>
</comment>
<comment type="catalytic activity">
    <reaction evidence="40">
        <text>1,2-dihexadecanoyl-sn-glycero-3-phosphocholine + 2 H2O = sn-glycerol 3-phosphocholine + 2 hexadecanoate + 2 H(+)</text>
        <dbReference type="Rhea" id="RHEA:40975"/>
        <dbReference type="ChEBI" id="CHEBI:7896"/>
        <dbReference type="ChEBI" id="CHEBI:15377"/>
        <dbReference type="ChEBI" id="CHEBI:15378"/>
        <dbReference type="ChEBI" id="CHEBI:16870"/>
        <dbReference type="ChEBI" id="CHEBI:72999"/>
    </reaction>
    <physiologicalReaction direction="left-to-right" evidence="40">
        <dbReference type="Rhea" id="RHEA:40976"/>
    </physiologicalReaction>
</comment>
<organism evidence="44 45">
    <name type="scientific">Pyrocoelia pectoralis</name>
    <dbReference type="NCBI Taxonomy" id="417401"/>
    <lineage>
        <taxon>Eukaryota</taxon>
        <taxon>Metazoa</taxon>
        <taxon>Ecdysozoa</taxon>
        <taxon>Arthropoda</taxon>
        <taxon>Hexapoda</taxon>
        <taxon>Insecta</taxon>
        <taxon>Pterygota</taxon>
        <taxon>Neoptera</taxon>
        <taxon>Endopterygota</taxon>
        <taxon>Coleoptera</taxon>
        <taxon>Polyphaga</taxon>
        <taxon>Elateriformia</taxon>
        <taxon>Elateroidea</taxon>
        <taxon>Lampyridae</taxon>
        <taxon>Lampyrinae</taxon>
        <taxon>Pyrocoelia</taxon>
    </lineage>
</organism>
<evidence type="ECO:0000256" key="13">
    <source>
        <dbReference type="ARBA" id="ARBA00023369"/>
    </source>
</evidence>
<comment type="catalytic activity">
    <reaction evidence="25">
        <text>2,3-di-(9Z)-octadecenoyl-sn-glycerol + H2O = 3-(9Z-octadecenoyl)-sn-glycerol + (9Z)-octadecenoate + H(+)</text>
        <dbReference type="Rhea" id="RHEA:42604"/>
        <dbReference type="ChEBI" id="CHEBI:15377"/>
        <dbReference type="ChEBI" id="CHEBI:15378"/>
        <dbReference type="ChEBI" id="CHEBI:30823"/>
        <dbReference type="ChEBI" id="CHEBI:75824"/>
        <dbReference type="ChEBI" id="CHEBI:75938"/>
    </reaction>
    <physiologicalReaction direction="left-to-right" evidence="25">
        <dbReference type="Rhea" id="RHEA:42605"/>
    </physiologicalReaction>
</comment>
<comment type="catalytic activity">
    <reaction evidence="21">
        <text>1-hexadecanoyl-2-(9Z)-octadecenoyl-3-octadecanoyl-sn-glycerol + H2O = 2-(9Z-octadecenoyl)-3-octadecanoyl-sn-glycerol + hexadecanoate + H(+)</text>
        <dbReference type="Rhea" id="RHEA:41107"/>
        <dbReference type="ChEBI" id="CHEBI:7896"/>
        <dbReference type="ChEBI" id="CHEBI:15377"/>
        <dbReference type="ChEBI" id="CHEBI:15378"/>
        <dbReference type="ChEBI" id="CHEBI:75558"/>
        <dbReference type="ChEBI" id="CHEBI:77623"/>
    </reaction>
    <physiologicalReaction direction="left-to-right" evidence="21">
        <dbReference type="Rhea" id="RHEA:41108"/>
    </physiologicalReaction>
</comment>
<comment type="catalytic activity">
    <reaction evidence="26">
        <text>1-hexadecanoyl-2-(9Z-octadecenoyl)-sn-glycero-3-phospho-(1'-sn-glycerol) + H2O = 1-hexadecanoyl-sn-glycero-3-phospho-(1'-sn-glycerol) + (9Z)-octadecenoate + H(+)</text>
        <dbReference type="Rhea" id="RHEA:40919"/>
        <dbReference type="ChEBI" id="CHEBI:15377"/>
        <dbReference type="ChEBI" id="CHEBI:15378"/>
        <dbReference type="ChEBI" id="CHEBI:30823"/>
        <dbReference type="ChEBI" id="CHEBI:72841"/>
        <dbReference type="ChEBI" id="CHEBI:75158"/>
    </reaction>
    <physiologicalReaction direction="left-to-right" evidence="26">
        <dbReference type="Rhea" id="RHEA:40920"/>
    </physiologicalReaction>
</comment>
<evidence type="ECO:0000256" key="42">
    <source>
        <dbReference type="ARBA" id="ARBA00049461"/>
    </source>
</evidence>
<dbReference type="FunFam" id="3.40.50.1110:FF:000005">
    <property type="entry name" value="Phospholipase B1"/>
    <property type="match status" value="1"/>
</dbReference>
<feature type="chain" id="PRO_5042884178" description="Phospholipase B1, membrane-associated" evidence="43">
    <location>
        <begin position="19"/>
        <end position="412"/>
    </location>
</feature>
<protein>
    <recommendedName>
        <fullName evidence="3">Phospholipase B1, membrane-associated</fullName>
    </recommendedName>
    <alternativeName>
        <fullName evidence="16">Lysophospholipase</fullName>
    </alternativeName>
    <alternativeName>
        <fullName evidence="17">Phospholipase A2</fullName>
    </alternativeName>
    <alternativeName>
        <fullName evidence="19">Phospholipase B/lipase</fullName>
    </alternativeName>
    <alternativeName>
        <fullName evidence="18">Triacylglycerol lipase</fullName>
    </alternativeName>
</protein>
<comment type="function">
    <text evidence="20">Calcium-independent membrane-associated phospholipase that catalyzes complete diacylation of phospholipids by hydrolyzing both sn-1 and sn-2 fatty acyl chains attached to the glycerol backbone (phospholipase B activity). Has dual phospholipase and lysophospholipase activities toward diacylphospholipids. Preferentially cleaves sn-2 ester bonds over sn-1 bonds. Acts as a lipase toward glycerolipid substrates. Hydrolyzes fatty acyl chains of diacylglycerols with preference for the sn-2 position and of triacylglycerols with not positional selectivity. May also hydrolyze long chain retinyl esters such as retinyl palmitate. May contribute to digestion of dietary phospholipids, glycerolipids and retinoids, facilitating lipid absorption at the brush border.</text>
</comment>
<evidence type="ECO:0000256" key="39">
    <source>
        <dbReference type="ARBA" id="ARBA00048939"/>
    </source>
</evidence>
<evidence type="ECO:0000256" key="34">
    <source>
        <dbReference type="ARBA" id="ARBA00048613"/>
    </source>
</evidence>
<keyword evidence="45" id="KW-1185">Reference proteome</keyword>
<evidence type="ECO:0000256" key="9">
    <source>
        <dbReference type="ARBA" id="ARBA00022989"/>
    </source>
</evidence>
<keyword evidence="9" id="KW-1133">Transmembrane helix</keyword>
<comment type="catalytic activity">
    <reaction evidence="15">
        <text>a 1,2-diacyl-sn-glycero-3-phosphocholine + H2O = a 1-acyl-sn-glycero-3-phosphocholine + a fatty acid + H(+)</text>
        <dbReference type="Rhea" id="RHEA:15801"/>
        <dbReference type="ChEBI" id="CHEBI:15377"/>
        <dbReference type="ChEBI" id="CHEBI:15378"/>
        <dbReference type="ChEBI" id="CHEBI:28868"/>
        <dbReference type="ChEBI" id="CHEBI:57643"/>
        <dbReference type="ChEBI" id="CHEBI:58168"/>
        <dbReference type="EC" id="3.1.1.4"/>
    </reaction>
    <physiologicalReaction direction="left-to-right" evidence="15">
        <dbReference type="Rhea" id="RHEA:15802"/>
    </physiologicalReaction>
</comment>
<comment type="catalytic activity">
    <reaction evidence="30">
        <text>1-hexadecanoyl-2-(9Z,12Z-octadecadienoyl)-sn-glycero-3-phosphocholine + H2O = 2-(9Z,12Z-octadecadienoyl)-sn-glycero-3-phosphocholine + hexadecanoate + H(+)</text>
        <dbReference type="Rhea" id="RHEA:40971"/>
        <dbReference type="ChEBI" id="CHEBI:7896"/>
        <dbReference type="ChEBI" id="CHEBI:15377"/>
        <dbReference type="ChEBI" id="CHEBI:15378"/>
        <dbReference type="ChEBI" id="CHEBI:73002"/>
        <dbReference type="ChEBI" id="CHEBI:76084"/>
    </reaction>
    <physiologicalReaction direction="left-to-right" evidence="30">
        <dbReference type="Rhea" id="RHEA:40972"/>
    </physiologicalReaction>
</comment>
<evidence type="ECO:0000256" key="10">
    <source>
        <dbReference type="ARBA" id="ARBA00023098"/>
    </source>
</evidence>
<evidence type="ECO:0000256" key="28">
    <source>
        <dbReference type="ARBA" id="ARBA00048058"/>
    </source>
</evidence>
<comment type="catalytic activity">
    <reaction evidence="36">
        <text>1-hexadecanoyl-2-(9Z-octadecenoyl)-sn-glycero-3-phosphocholine + H2O = 1-hexadecanoyl-sn-glycero-3-phosphocholine + (9Z)-octadecenoate + H(+)</text>
        <dbReference type="Rhea" id="RHEA:38779"/>
        <dbReference type="ChEBI" id="CHEBI:15377"/>
        <dbReference type="ChEBI" id="CHEBI:15378"/>
        <dbReference type="ChEBI" id="CHEBI:30823"/>
        <dbReference type="ChEBI" id="CHEBI:72998"/>
        <dbReference type="ChEBI" id="CHEBI:73001"/>
    </reaction>
    <physiologicalReaction direction="left-to-right" evidence="36">
        <dbReference type="Rhea" id="RHEA:38780"/>
    </physiologicalReaction>
</comment>
<evidence type="ECO:0000256" key="25">
    <source>
        <dbReference type="ARBA" id="ARBA00048011"/>
    </source>
</evidence>
<evidence type="ECO:0000256" key="3">
    <source>
        <dbReference type="ARBA" id="ARBA00015133"/>
    </source>
</evidence>
<evidence type="ECO:0000256" key="6">
    <source>
        <dbReference type="ARBA" id="ARBA00022729"/>
    </source>
</evidence>
<evidence type="ECO:0000256" key="26">
    <source>
        <dbReference type="ARBA" id="ARBA00048015"/>
    </source>
</evidence>
<dbReference type="GO" id="GO:0004622">
    <property type="term" value="F:phosphatidylcholine lysophospholipase activity"/>
    <property type="evidence" value="ECO:0007669"/>
    <property type="project" value="UniProtKB-EC"/>
</dbReference>
<evidence type="ECO:0000256" key="23">
    <source>
        <dbReference type="ARBA" id="ARBA00047438"/>
    </source>
</evidence>
<comment type="catalytic activity">
    <reaction evidence="32">
        <text>1,2,3-tri-(9Z-octadecenoyl)-glycerol + H2O = di-(9Z)-octadecenoylglycerol + (9Z)-octadecenoate + H(+)</text>
        <dbReference type="Rhea" id="RHEA:38575"/>
        <dbReference type="ChEBI" id="CHEBI:15377"/>
        <dbReference type="ChEBI" id="CHEBI:15378"/>
        <dbReference type="ChEBI" id="CHEBI:30823"/>
        <dbReference type="ChEBI" id="CHEBI:53753"/>
        <dbReference type="ChEBI" id="CHEBI:75945"/>
    </reaction>
    <physiologicalReaction direction="left-to-right" evidence="32">
        <dbReference type="Rhea" id="RHEA:38576"/>
    </physiologicalReaction>
</comment>
<evidence type="ECO:0000256" key="35">
    <source>
        <dbReference type="ARBA" id="ARBA00048656"/>
    </source>
</evidence>
<comment type="catalytic activity">
    <reaction evidence="22">
        <text>1,3-dihexadecanoyl-2-(9Z-octadecenoyl)glycerol + H2O = 1-hexadecanoyl-2-(9Z-octadecenoyl)-glycerol + hexadecanoate + H(+)</text>
        <dbReference type="Rhea" id="RHEA:40979"/>
        <dbReference type="ChEBI" id="CHEBI:7896"/>
        <dbReference type="ChEBI" id="CHEBI:15377"/>
        <dbReference type="ChEBI" id="CHEBI:15378"/>
        <dbReference type="ChEBI" id="CHEBI:75585"/>
        <dbReference type="ChEBI" id="CHEBI:75688"/>
    </reaction>
    <physiologicalReaction direction="left-to-right" evidence="22">
        <dbReference type="Rhea" id="RHEA:40980"/>
    </physiologicalReaction>
</comment>
<evidence type="ECO:0000256" key="17">
    <source>
        <dbReference type="ARBA" id="ARBA00031182"/>
    </source>
</evidence>
<comment type="catalytic activity">
    <reaction evidence="23">
        <text>1-(9Z-octadecenoyl)-glycerol + H2O = glycerol + (9Z)-octadecenoate + H(+)</text>
        <dbReference type="Rhea" id="RHEA:38487"/>
        <dbReference type="ChEBI" id="CHEBI:15377"/>
        <dbReference type="ChEBI" id="CHEBI:15378"/>
        <dbReference type="ChEBI" id="CHEBI:17754"/>
        <dbReference type="ChEBI" id="CHEBI:30823"/>
        <dbReference type="ChEBI" id="CHEBI:75342"/>
    </reaction>
    <physiologicalReaction direction="left-to-right" evidence="23">
        <dbReference type="Rhea" id="RHEA:38488"/>
    </physiologicalReaction>
</comment>
<reference evidence="44 45" key="1">
    <citation type="journal article" date="2024" name="Insects">
        <title>An Improved Chromosome-Level Genome Assembly of the Firefly Pyrocoelia pectoralis.</title>
        <authorList>
            <person name="Fu X."/>
            <person name="Meyer-Rochow V.B."/>
            <person name="Ballantyne L."/>
            <person name="Zhu X."/>
        </authorList>
    </citation>
    <scope>NUCLEOTIDE SEQUENCE [LARGE SCALE GENOMIC DNA]</scope>
    <source>
        <strain evidence="44">XCY_ONT2</strain>
    </source>
</reference>
<evidence type="ECO:0000256" key="37">
    <source>
        <dbReference type="ARBA" id="ARBA00048869"/>
    </source>
</evidence>
<feature type="signal peptide" evidence="43">
    <location>
        <begin position="1"/>
        <end position="18"/>
    </location>
</feature>
<evidence type="ECO:0000256" key="41">
    <source>
        <dbReference type="ARBA" id="ARBA00049372"/>
    </source>
</evidence>
<sequence>MYFTWLLLTIFLCNTTNQQSISNSMSDVTLKEAKKLKPKPLKYPQRNSHVRRQTIIAKSVQFPCANNTAIGIGRSFTVPSSVHKLRPGDIDIIAAMGDSLIAGSGALEEWALGNMIEYRGLSWCIGGEHTWRTYLTLPNILKEFNSNLTGYSTGTGELLSKNSQLNVAFPVAADADALAQAKVLVARLKKLKGANIYESWKMITIFFGANDLCSAQCFNAEESSPERHAQKLMAALDYLQKNLPRTFVNLIPVLDVSVSLRVRRSFMCKLMHMLYCTCFHRDGPNPMHEVPKMVKQYQRAEKELILSGRYEKDDFTVVLQPFMTLFNAPTDLRKLYDEAIDISYITHDCFHFSQKGHALAANLLWNNLLQPVGRKSVNNLRYVMEKVECPSSRAPYLFTNKNSHKYLSTGYQ</sequence>
<dbReference type="CDD" id="cd01824">
    <property type="entry name" value="Phospholipase_B_like"/>
    <property type="match status" value="1"/>
</dbReference>
<comment type="catalytic activity">
    <reaction evidence="29">
        <text>1,2-dihexadecanoyl-sn-glycero-3-phosphocholine + H2O = 1-hexadecanoyl-sn-glycero-3-phosphocholine + hexadecanoate + H(+)</text>
        <dbReference type="Rhea" id="RHEA:41223"/>
        <dbReference type="ChEBI" id="CHEBI:7896"/>
        <dbReference type="ChEBI" id="CHEBI:15377"/>
        <dbReference type="ChEBI" id="CHEBI:15378"/>
        <dbReference type="ChEBI" id="CHEBI:72998"/>
        <dbReference type="ChEBI" id="CHEBI:72999"/>
    </reaction>
    <physiologicalReaction direction="left-to-right" evidence="29">
        <dbReference type="Rhea" id="RHEA:41224"/>
    </physiologicalReaction>
</comment>
<evidence type="ECO:0000256" key="30">
    <source>
        <dbReference type="ARBA" id="ARBA00048362"/>
    </source>
</evidence>
<dbReference type="GO" id="GO:0004806">
    <property type="term" value="F:triacylglycerol lipase activity"/>
    <property type="evidence" value="ECO:0007669"/>
    <property type="project" value="UniProtKB-EC"/>
</dbReference>
<comment type="catalytic activity">
    <reaction evidence="13">
        <text>a triacylglycerol + H2O = a diacylglycerol + a fatty acid + H(+)</text>
        <dbReference type="Rhea" id="RHEA:12044"/>
        <dbReference type="ChEBI" id="CHEBI:15377"/>
        <dbReference type="ChEBI" id="CHEBI:15378"/>
        <dbReference type="ChEBI" id="CHEBI:17855"/>
        <dbReference type="ChEBI" id="CHEBI:18035"/>
        <dbReference type="ChEBI" id="CHEBI:28868"/>
        <dbReference type="EC" id="3.1.1.3"/>
    </reaction>
    <physiologicalReaction direction="left-to-right" evidence="13">
        <dbReference type="Rhea" id="RHEA:12045"/>
    </physiologicalReaction>
</comment>
<evidence type="ECO:0000256" key="43">
    <source>
        <dbReference type="SAM" id="SignalP"/>
    </source>
</evidence>
<evidence type="ECO:0000256" key="18">
    <source>
        <dbReference type="ARBA" id="ARBA00031485"/>
    </source>
</evidence>
<comment type="catalytic activity">
    <reaction evidence="38">
        <text>1-O-hexadecyl-2-(9Z)-octadecenoyl-sn-glycero-3-phosphocholine + H2O = 1-O-hexadecyl-sn-glycero-3-phosphocholine + (9Z)-octadecenoate + H(+)</text>
        <dbReference type="Rhea" id="RHEA:40915"/>
        <dbReference type="ChEBI" id="CHEBI:15377"/>
        <dbReference type="ChEBI" id="CHEBI:15378"/>
        <dbReference type="ChEBI" id="CHEBI:30823"/>
        <dbReference type="ChEBI" id="CHEBI:34112"/>
        <dbReference type="ChEBI" id="CHEBI:64496"/>
    </reaction>
    <physiologicalReaction direction="left-to-right" evidence="38">
        <dbReference type="Rhea" id="RHEA:40916"/>
    </physiologicalReaction>
</comment>
<comment type="caution">
    <text evidence="44">The sequence shown here is derived from an EMBL/GenBank/DDBJ whole genome shotgun (WGS) entry which is preliminary data.</text>
</comment>
<evidence type="ECO:0000256" key="20">
    <source>
        <dbReference type="ARBA" id="ARBA00045916"/>
    </source>
</evidence>
<comment type="catalytic activity">
    <reaction evidence="37">
        <text>1,3-dihexadecanoyl-2-(9Z-octadecenoyl)glycerol + H2O = 1,3-dihexadecanoylglycerol + (9Z)-octadecenoate + H(+)</text>
        <dbReference type="Rhea" id="RHEA:40983"/>
        <dbReference type="ChEBI" id="CHEBI:15377"/>
        <dbReference type="ChEBI" id="CHEBI:15378"/>
        <dbReference type="ChEBI" id="CHEBI:30823"/>
        <dbReference type="ChEBI" id="CHEBI:75688"/>
        <dbReference type="ChEBI" id="CHEBI:77619"/>
    </reaction>
    <physiologicalReaction direction="left-to-right" evidence="37">
        <dbReference type="Rhea" id="RHEA:40984"/>
    </physiologicalReaction>
</comment>
<evidence type="ECO:0000256" key="15">
    <source>
        <dbReference type="ARBA" id="ARBA00023422"/>
    </source>
</evidence>
<evidence type="ECO:0000313" key="45">
    <source>
        <dbReference type="Proteomes" id="UP001329430"/>
    </source>
</evidence>
<dbReference type="GO" id="GO:0004623">
    <property type="term" value="F:phospholipase A2 activity"/>
    <property type="evidence" value="ECO:0007669"/>
    <property type="project" value="UniProtKB-EC"/>
</dbReference>
<evidence type="ECO:0000256" key="32">
    <source>
        <dbReference type="ARBA" id="ARBA00048386"/>
    </source>
</evidence>
<evidence type="ECO:0000256" key="31">
    <source>
        <dbReference type="ARBA" id="ARBA00048374"/>
    </source>
</evidence>
<comment type="catalytic activity">
    <reaction evidence="24">
        <text>1-hexadecanoyl-2-(9Z)-octadecenoyl-3-octadecanoyl-sn-glycerol + H2O = 1-hexadecanoyl-2-(9Z-octadecenoyl)-sn-glycerol + octadecanoate + H(+)</text>
        <dbReference type="Rhea" id="RHEA:41111"/>
        <dbReference type="ChEBI" id="CHEBI:15377"/>
        <dbReference type="ChEBI" id="CHEBI:15378"/>
        <dbReference type="ChEBI" id="CHEBI:25629"/>
        <dbReference type="ChEBI" id="CHEBI:75466"/>
        <dbReference type="ChEBI" id="CHEBI:77623"/>
    </reaction>
    <physiologicalReaction direction="left-to-right" evidence="24">
        <dbReference type="Rhea" id="RHEA:41112"/>
    </physiologicalReaction>
</comment>
<evidence type="ECO:0000256" key="1">
    <source>
        <dbReference type="ARBA" id="ARBA00004247"/>
    </source>
</evidence>
<dbReference type="SUPFAM" id="SSF52266">
    <property type="entry name" value="SGNH hydrolase"/>
    <property type="match status" value="1"/>
</dbReference>
<name>A0AAN7VJJ7_9COLE</name>
<dbReference type="PANTHER" id="PTHR21325:SF31">
    <property type="entry name" value="GH22081P-RELATED"/>
    <property type="match status" value="1"/>
</dbReference>
<comment type="catalytic activity">
    <reaction evidence="33">
        <text>a 1-acyl-sn-glycero-3-phosphocholine + H2O = sn-glycerol 3-phosphocholine + a fatty acid + H(+)</text>
        <dbReference type="Rhea" id="RHEA:15177"/>
        <dbReference type="ChEBI" id="CHEBI:15377"/>
        <dbReference type="ChEBI" id="CHEBI:15378"/>
        <dbReference type="ChEBI" id="CHEBI:16870"/>
        <dbReference type="ChEBI" id="CHEBI:28868"/>
        <dbReference type="ChEBI" id="CHEBI:58168"/>
        <dbReference type="EC" id="3.1.1.5"/>
    </reaction>
    <physiologicalReaction direction="left-to-right" evidence="33">
        <dbReference type="Rhea" id="RHEA:15178"/>
    </physiologicalReaction>
</comment>
<dbReference type="InterPro" id="IPR038885">
    <property type="entry name" value="PLB1"/>
</dbReference>
<evidence type="ECO:0000256" key="29">
    <source>
        <dbReference type="ARBA" id="ARBA00048227"/>
    </source>
</evidence>
<dbReference type="InterPro" id="IPR036514">
    <property type="entry name" value="SGNH_hydro_sf"/>
</dbReference>
<evidence type="ECO:0000256" key="14">
    <source>
        <dbReference type="ARBA" id="ARBA00023408"/>
    </source>
</evidence>
<evidence type="ECO:0000256" key="22">
    <source>
        <dbReference type="ARBA" id="ARBA00047363"/>
    </source>
</evidence>
<evidence type="ECO:0000256" key="7">
    <source>
        <dbReference type="ARBA" id="ARBA00022737"/>
    </source>
</evidence>
<comment type="catalytic activity">
    <reaction evidence="28">
        <text>1,2-di-(9Z-octadecenoyl)-sn-glycero-3-phosphocholine + H2O = 1-(9Z-octadecenoyl)-sn-glycero-3-phosphocholine + (9Z)-octadecenoate + H(+)</text>
        <dbReference type="Rhea" id="RHEA:40923"/>
        <dbReference type="ChEBI" id="CHEBI:15377"/>
        <dbReference type="ChEBI" id="CHEBI:15378"/>
        <dbReference type="ChEBI" id="CHEBI:28610"/>
        <dbReference type="ChEBI" id="CHEBI:30823"/>
        <dbReference type="ChEBI" id="CHEBI:74669"/>
    </reaction>
    <physiologicalReaction direction="left-to-right" evidence="28">
        <dbReference type="Rhea" id="RHEA:40924"/>
    </physiologicalReaction>
</comment>
<dbReference type="GO" id="GO:0006644">
    <property type="term" value="P:phospholipid metabolic process"/>
    <property type="evidence" value="ECO:0007669"/>
    <property type="project" value="TreeGrafter"/>
</dbReference>
<comment type="catalytic activity">
    <reaction evidence="34">
        <text>1-hexadecanoyl-2-(9Z-octadecenoyl)-sn-glycero-3-phosphoethanolamine + H2O = 1-hexadecanoyl-sn-glycero-3-phosphoethanolamine + (9Z)-octadecenoate + H(+)</text>
        <dbReference type="Rhea" id="RHEA:40911"/>
        <dbReference type="ChEBI" id="CHEBI:15377"/>
        <dbReference type="ChEBI" id="CHEBI:15378"/>
        <dbReference type="ChEBI" id="CHEBI:30823"/>
        <dbReference type="ChEBI" id="CHEBI:73004"/>
        <dbReference type="ChEBI" id="CHEBI:73007"/>
    </reaction>
    <physiologicalReaction direction="left-to-right" evidence="34">
        <dbReference type="Rhea" id="RHEA:40912"/>
    </physiologicalReaction>
</comment>
<accession>A0AAN7VJJ7</accession>
<evidence type="ECO:0000256" key="40">
    <source>
        <dbReference type="ARBA" id="ARBA00049363"/>
    </source>
</evidence>
<comment type="similarity">
    <text evidence="2">Belongs to the 'GDSL' lipolytic enzyme family. Phospholipase B1 subfamily.</text>
</comment>
<comment type="subcellular location">
    <subcellularLocation>
        <location evidence="1">Apical cell membrane</location>
        <topology evidence="1">Single-pass type I membrane protein</topology>
    </subcellularLocation>
</comment>
<comment type="catalytic activity">
    <reaction evidence="39">
        <text>1-hexadecanoyl-2-(9Z)-octadecenoyl-3-octadecanoyl-sn-glycerol + H2O = 1-hexadecanoyl-3-octadecanoyl-sn-glycerol + (9Z)-octadecenoate + H(+)</text>
        <dbReference type="Rhea" id="RHEA:41103"/>
        <dbReference type="ChEBI" id="CHEBI:15377"/>
        <dbReference type="ChEBI" id="CHEBI:15378"/>
        <dbReference type="ChEBI" id="CHEBI:30823"/>
        <dbReference type="ChEBI" id="CHEBI:77623"/>
        <dbReference type="ChEBI" id="CHEBI:77624"/>
    </reaction>
    <physiologicalReaction direction="left-to-right" evidence="39">
        <dbReference type="Rhea" id="RHEA:41104"/>
    </physiologicalReaction>
</comment>
<dbReference type="PANTHER" id="PTHR21325">
    <property type="entry name" value="PHOSPHOLIPASE B, PLB1"/>
    <property type="match status" value="1"/>
</dbReference>
<keyword evidence="5" id="KW-0812">Transmembrane</keyword>
<evidence type="ECO:0000256" key="27">
    <source>
        <dbReference type="ARBA" id="ARBA00048049"/>
    </source>
</evidence>
<dbReference type="Pfam" id="PF00657">
    <property type="entry name" value="Lipase_GDSL"/>
    <property type="match status" value="1"/>
</dbReference>
<evidence type="ECO:0000256" key="19">
    <source>
        <dbReference type="ARBA" id="ARBA00033022"/>
    </source>
</evidence>
<dbReference type="AlphaFoldDB" id="A0AAN7VJJ7"/>
<evidence type="ECO:0000256" key="5">
    <source>
        <dbReference type="ARBA" id="ARBA00022692"/>
    </source>
</evidence>
<comment type="catalytic activity">
    <reaction evidence="27">
        <text>a 1-O-alkyl-2-acyl-sn-glycero-3-phosphocholine + H2O = a 1-O-alkyl-sn-glycero-3-phosphocholine + a fatty acid + H(+)</text>
        <dbReference type="Rhea" id="RHEA:36231"/>
        <dbReference type="ChEBI" id="CHEBI:15377"/>
        <dbReference type="ChEBI" id="CHEBI:15378"/>
        <dbReference type="ChEBI" id="CHEBI:28868"/>
        <dbReference type="ChEBI" id="CHEBI:30909"/>
        <dbReference type="ChEBI" id="CHEBI:36702"/>
        <dbReference type="EC" id="3.1.1.4"/>
    </reaction>
    <physiologicalReaction direction="left-to-right" evidence="27">
        <dbReference type="Rhea" id="RHEA:36232"/>
    </physiologicalReaction>
</comment>
<keyword evidence="4" id="KW-1003">Cell membrane</keyword>
<evidence type="ECO:0000256" key="16">
    <source>
        <dbReference type="ARBA" id="ARBA00029723"/>
    </source>
</evidence>
<dbReference type="GO" id="GO:0016324">
    <property type="term" value="C:apical plasma membrane"/>
    <property type="evidence" value="ECO:0007669"/>
    <property type="project" value="UniProtKB-SubCell"/>
</dbReference>
<keyword evidence="11" id="KW-0472">Membrane</keyword>
<dbReference type="EMBL" id="JAVRBK010000001">
    <property type="protein sequence ID" value="KAK5650365.1"/>
    <property type="molecule type" value="Genomic_DNA"/>
</dbReference>
<keyword evidence="10" id="KW-0443">Lipid metabolism</keyword>
<evidence type="ECO:0000256" key="21">
    <source>
        <dbReference type="ARBA" id="ARBA00047324"/>
    </source>
</evidence>
<evidence type="ECO:0000256" key="38">
    <source>
        <dbReference type="ARBA" id="ARBA00048872"/>
    </source>
</evidence>
<keyword evidence="12" id="KW-0325">Glycoprotein</keyword>
<evidence type="ECO:0000256" key="4">
    <source>
        <dbReference type="ARBA" id="ARBA00022475"/>
    </source>
</evidence>
<keyword evidence="6 43" id="KW-0732">Signal</keyword>
<keyword evidence="8" id="KW-0378">Hydrolase</keyword>
<gene>
    <name evidence="44" type="ORF">RI129_001394</name>
</gene>
<comment type="catalytic activity">
    <reaction evidence="42">
        <text>2-(9Z-octadecenoyl)-glycerol + H2O = glycerol + (9Z)-octadecenoate + H(+)</text>
        <dbReference type="Rhea" id="RHEA:38491"/>
        <dbReference type="ChEBI" id="CHEBI:15377"/>
        <dbReference type="ChEBI" id="CHEBI:15378"/>
        <dbReference type="ChEBI" id="CHEBI:17754"/>
        <dbReference type="ChEBI" id="CHEBI:30823"/>
        <dbReference type="ChEBI" id="CHEBI:73990"/>
    </reaction>
    <physiologicalReaction direction="left-to-right" evidence="42">
        <dbReference type="Rhea" id="RHEA:38492"/>
    </physiologicalReaction>
</comment>
<proteinExistence type="inferred from homology"/>
<evidence type="ECO:0000256" key="12">
    <source>
        <dbReference type="ARBA" id="ARBA00023180"/>
    </source>
</evidence>
<evidence type="ECO:0000313" key="44">
    <source>
        <dbReference type="EMBL" id="KAK5650365.1"/>
    </source>
</evidence>
<dbReference type="Gene3D" id="3.40.50.1110">
    <property type="entry name" value="SGNH hydrolase"/>
    <property type="match status" value="1"/>
</dbReference>
<evidence type="ECO:0000256" key="36">
    <source>
        <dbReference type="ARBA" id="ARBA00048699"/>
    </source>
</evidence>
<evidence type="ECO:0000256" key="2">
    <source>
        <dbReference type="ARBA" id="ARBA00009979"/>
    </source>
</evidence>
<evidence type="ECO:0000256" key="11">
    <source>
        <dbReference type="ARBA" id="ARBA00023136"/>
    </source>
</evidence>
<comment type="catalytic activity">
    <reaction evidence="35">
        <text>1-hexadecanoyl-sn-glycero-3-phosphocholine + H2O = sn-glycerol 3-phosphocholine + hexadecanoate + H(+)</text>
        <dbReference type="Rhea" id="RHEA:40435"/>
        <dbReference type="ChEBI" id="CHEBI:7896"/>
        <dbReference type="ChEBI" id="CHEBI:15377"/>
        <dbReference type="ChEBI" id="CHEBI:15378"/>
        <dbReference type="ChEBI" id="CHEBI:16870"/>
        <dbReference type="ChEBI" id="CHEBI:72998"/>
    </reaction>
    <physiologicalReaction direction="left-to-right" evidence="35">
        <dbReference type="Rhea" id="RHEA:40436"/>
    </physiologicalReaction>
</comment>
<keyword evidence="7" id="KW-0677">Repeat</keyword>
<evidence type="ECO:0000256" key="8">
    <source>
        <dbReference type="ARBA" id="ARBA00022801"/>
    </source>
</evidence>
<dbReference type="InterPro" id="IPR001087">
    <property type="entry name" value="GDSL"/>
</dbReference>
<comment type="catalytic activity">
    <reaction evidence="31">
        <text>1-octadecanoyl-2-(9Z,12Z)-octadecadienoyl-sn-glycerol + H2O = 1-octadecanoyl-sn-glycerol + (9Z,12Z)-octadecadienoate + H(+)</text>
        <dbReference type="Rhea" id="RHEA:40927"/>
        <dbReference type="ChEBI" id="CHEBI:15377"/>
        <dbReference type="ChEBI" id="CHEBI:15378"/>
        <dbReference type="ChEBI" id="CHEBI:30245"/>
        <dbReference type="ChEBI" id="CHEBI:75550"/>
        <dbReference type="ChEBI" id="CHEBI:77097"/>
    </reaction>
    <physiologicalReaction direction="left-to-right" evidence="31">
        <dbReference type="Rhea" id="RHEA:40928"/>
    </physiologicalReaction>
</comment>
<dbReference type="Proteomes" id="UP001329430">
    <property type="component" value="Chromosome 1"/>
</dbReference>